<dbReference type="GO" id="GO:0070403">
    <property type="term" value="F:NAD+ binding"/>
    <property type="evidence" value="ECO:0007669"/>
    <property type="project" value="UniProtKB-UniRule"/>
</dbReference>
<comment type="cofactor">
    <cofactor evidence="3">
        <name>Zn(2+)</name>
        <dbReference type="ChEBI" id="CHEBI:29105"/>
    </cofactor>
    <text evidence="3">Binds 1 zinc ion per subunit.</text>
</comment>
<feature type="binding site" evidence="3">
    <location>
        <position position="58"/>
    </location>
    <ligand>
        <name>substrate</name>
    </ligand>
</feature>
<reference evidence="6 7" key="1">
    <citation type="submission" date="2016-11" db="EMBL/GenBank/DDBJ databases">
        <authorList>
            <person name="Jaros S."/>
            <person name="Januszkiewicz K."/>
            <person name="Wedrychowicz H."/>
        </authorList>
    </citation>
    <scope>NUCLEOTIDE SEQUENCE [LARGE SCALE GENOMIC DNA]</scope>
    <source>
        <strain evidence="6 7">DSM 14916</strain>
    </source>
</reference>
<evidence type="ECO:0000313" key="7">
    <source>
        <dbReference type="Proteomes" id="UP000184387"/>
    </source>
</evidence>
<dbReference type="InterPro" id="IPR029035">
    <property type="entry name" value="DHS-like_NAD/FAD-binding_dom"/>
</dbReference>
<dbReference type="InterPro" id="IPR026590">
    <property type="entry name" value="Ssirtuin_cat_dom"/>
</dbReference>
<dbReference type="HAMAP" id="MF_01121">
    <property type="entry name" value="Sirtuin_ClassIII"/>
    <property type="match status" value="1"/>
</dbReference>
<comment type="domain">
    <text evidence="3">2 residues (Tyr-55 and Arg-58) present in a large hydrophobic pocket are probably involved in substrate specificity. They are important for desuccinylation activity, but dispensable for deacetylation activity.</text>
</comment>
<dbReference type="Gene3D" id="3.30.1600.10">
    <property type="entry name" value="SIR2/SIRT2 'Small Domain"/>
    <property type="match status" value="1"/>
</dbReference>
<comment type="subcellular location">
    <subcellularLocation>
        <location evidence="3">Cytoplasm</location>
    </subcellularLocation>
</comment>
<organism evidence="6 7">
    <name type="scientific">Muricoccus roseus</name>
    <dbReference type="NCBI Taxonomy" id="198092"/>
    <lineage>
        <taxon>Bacteria</taxon>
        <taxon>Pseudomonadati</taxon>
        <taxon>Pseudomonadota</taxon>
        <taxon>Alphaproteobacteria</taxon>
        <taxon>Acetobacterales</taxon>
        <taxon>Roseomonadaceae</taxon>
        <taxon>Muricoccus</taxon>
    </lineage>
</organism>
<dbReference type="PANTHER" id="PTHR11085">
    <property type="entry name" value="NAD-DEPENDENT PROTEIN DEACYLASE SIRTUIN-5, MITOCHONDRIAL-RELATED"/>
    <property type="match status" value="1"/>
</dbReference>
<dbReference type="PROSITE" id="PS50305">
    <property type="entry name" value="SIRTUIN"/>
    <property type="match status" value="1"/>
</dbReference>
<dbReference type="GO" id="GO:0017136">
    <property type="term" value="F:histone deacetylase activity, NAD-dependent"/>
    <property type="evidence" value="ECO:0007669"/>
    <property type="project" value="TreeGrafter"/>
</dbReference>
<feature type="binding site" evidence="3 4">
    <location>
        <position position="121"/>
    </location>
    <ligand>
        <name>Zn(2+)</name>
        <dbReference type="ChEBI" id="CHEBI:29105"/>
    </ligand>
</feature>
<feature type="domain" description="Deacetylase sirtuin-type" evidence="5">
    <location>
        <begin position="1"/>
        <end position="234"/>
    </location>
</feature>
<protein>
    <recommendedName>
        <fullName evidence="3">NAD-dependent protein deacylase</fullName>
        <ecNumber evidence="3">2.3.1.286</ecNumber>
    </recommendedName>
    <alternativeName>
        <fullName evidence="3">Regulatory protein SIR2 homolog</fullName>
    </alternativeName>
</protein>
<feature type="binding site" evidence="3">
    <location>
        <begin position="92"/>
        <end position="95"/>
    </location>
    <ligand>
        <name>NAD(+)</name>
        <dbReference type="ChEBI" id="CHEBI:57540"/>
    </ligand>
</feature>
<dbReference type="PANTHER" id="PTHR11085:SF4">
    <property type="entry name" value="NAD-DEPENDENT PROTEIN DEACYLASE"/>
    <property type="match status" value="1"/>
</dbReference>
<keyword evidence="1" id="KW-0808">Transferase</keyword>
<evidence type="ECO:0000259" key="5">
    <source>
        <dbReference type="PROSITE" id="PS50305"/>
    </source>
</evidence>
<dbReference type="GO" id="GO:0036054">
    <property type="term" value="F:protein-malonyllysine demalonylase activity"/>
    <property type="evidence" value="ECO:0007669"/>
    <property type="project" value="InterPro"/>
</dbReference>
<feature type="binding site" evidence="3">
    <location>
        <begin position="202"/>
        <end position="204"/>
    </location>
    <ligand>
        <name>NAD(+)</name>
        <dbReference type="ChEBI" id="CHEBI:57540"/>
    </ligand>
</feature>
<feature type="binding site" evidence="3 4">
    <location>
        <position position="118"/>
    </location>
    <ligand>
        <name>Zn(2+)</name>
        <dbReference type="ChEBI" id="CHEBI:29105"/>
    </ligand>
</feature>
<keyword evidence="7" id="KW-1185">Reference proteome</keyword>
<dbReference type="InterPro" id="IPR027546">
    <property type="entry name" value="Sirtuin_class_III"/>
</dbReference>
<dbReference type="InterPro" id="IPR050134">
    <property type="entry name" value="NAD-dep_sirtuin_deacylases"/>
</dbReference>
<comment type="function">
    <text evidence="3">NAD-dependent lysine deacetylase and desuccinylase that specifically removes acetyl and succinyl groups on target proteins. Modulates the activities of several proteins which are inactive in their acylated form.</text>
</comment>
<comment type="catalytic activity">
    <reaction evidence="3">
        <text>N(6)-acetyl-L-lysyl-[protein] + NAD(+) + H2O = 2''-O-acetyl-ADP-D-ribose + nicotinamide + L-lysyl-[protein]</text>
        <dbReference type="Rhea" id="RHEA:43636"/>
        <dbReference type="Rhea" id="RHEA-COMP:9752"/>
        <dbReference type="Rhea" id="RHEA-COMP:10731"/>
        <dbReference type="ChEBI" id="CHEBI:15377"/>
        <dbReference type="ChEBI" id="CHEBI:17154"/>
        <dbReference type="ChEBI" id="CHEBI:29969"/>
        <dbReference type="ChEBI" id="CHEBI:57540"/>
        <dbReference type="ChEBI" id="CHEBI:61930"/>
        <dbReference type="ChEBI" id="CHEBI:83767"/>
        <dbReference type="EC" id="2.3.1.286"/>
    </reaction>
</comment>
<evidence type="ECO:0000256" key="1">
    <source>
        <dbReference type="ARBA" id="ARBA00022679"/>
    </source>
</evidence>
<keyword evidence="3 4" id="KW-0862">Zinc</keyword>
<dbReference type="Gene3D" id="3.40.50.1220">
    <property type="entry name" value="TPP-binding domain"/>
    <property type="match status" value="1"/>
</dbReference>
<proteinExistence type="inferred from homology"/>
<dbReference type="SUPFAM" id="SSF52467">
    <property type="entry name" value="DHS-like NAD/FAD-binding domain"/>
    <property type="match status" value="1"/>
</dbReference>
<dbReference type="STRING" id="198092.SAMN02745194_03836"/>
<name>A0A1M6NKQ2_9PROT</name>
<dbReference type="Pfam" id="PF02146">
    <property type="entry name" value="SIR2"/>
    <property type="match status" value="1"/>
</dbReference>
<keyword evidence="2 3" id="KW-0520">NAD</keyword>
<evidence type="ECO:0000256" key="4">
    <source>
        <dbReference type="PROSITE-ProRule" id="PRU00236"/>
    </source>
</evidence>
<dbReference type="EMBL" id="FQZF01000026">
    <property type="protein sequence ID" value="SHJ96348.1"/>
    <property type="molecule type" value="Genomic_DNA"/>
</dbReference>
<feature type="binding site" evidence="3 4">
    <location>
        <position position="140"/>
    </location>
    <ligand>
        <name>Zn(2+)</name>
        <dbReference type="ChEBI" id="CHEBI:29105"/>
    </ligand>
</feature>
<dbReference type="NCBIfam" id="NF001755">
    <property type="entry name" value="PRK00481.1-5"/>
    <property type="match status" value="1"/>
</dbReference>
<keyword evidence="3" id="KW-0963">Cytoplasm</keyword>
<dbReference type="RefSeq" id="WP_073137703.1">
    <property type="nucleotide sequence ID" value="NZ_FQZF01000026.1"/>
</dbReference>
<feature type="active site" description="Proton acceptor" evidence="3 4">
    <location>
        <position position="110"/>
    </location>
</feature>
<evidence type="ECO:0000256" key="2">
    <source>
        <dbReference type="ARBA" id="ARBA00023027"/>
    </source>
</evidence>
<dbReference type="EC" id="2.3.1.286" evidence="3"/>
<accession>A0A1M6NKQ2</accession>
<dbReference type="GO" id="GO:0008270">
    <property type="term" value="F:zinc ion binding"/>
    <property type="evidence" value="ECO:0007669"/>
    <property type="project" value="UniProtKB-UniRule"/>
</dbReference>
<dbReference type="OrthoDB" id="9800582at2"/>
<dbReference type="AlphaFoldDB" id="A0A1M6NKQ2"/>
<comment type="catalytic activity">
    <reaction evidence="3">
        <text>N(6)-succinyl-L-lysyl-[protein] + NAD(+) + H2O = 2''-O-succinyl-ADP-D-ribose + nicotinamide + L-lysyl-[protein]</text>
        <dbReference type="Rhea" id="RHEA:47668"/>
        <dbReference type="Rhea" id="RHEA-COMP:9752"/>
        <dbReference type="Rhea" id="RHEA-COMP:11877"/>
        <dbReference type="ChEBI" id="CHEBI:15377"/>
        <dbReference type="ChEBI" id="CHEBI:17154"/>
        <dbReference type="ChEBI" id="CHEBI:29969"/>
        <dbReference type="ChEBI" id="CHEBI:57540"/>
        <dbReference type="ChEBI" id="CHEBI:87830"/>
        <dbReference type="ChEBI" id="CHEBI:87832"/>
    </reaction>
</comment>
<keyword evidence="3 4" id="KW-0479">Metal-binding</keyword>
<feature type="binding site" evidence="3">
    <location>
        <begin position="177"/>
        <end position="179"/>
    </location>
    <ligand>
        <name>NAD(+)</name>
        <dbReference type="ChEBI" id="CHEBI:57540"/>
    </ligand>
</feature>
<comment type="similarity">
    <text evidence="3">Belongs to the sirtuin family. Class III subfamily.</text>
</comment>
<dbReference type="InterPro" id="IPR003000">
    <property type="entry name" value="Sirtuin"/>
</dbReference>
<dbReference type="CDD" id="cd01412">
    <property type="entry name" value="SIRT5_Af1_CobB"/>
    <property type="match status" value="1"/>
</dbReference>
<dbReference type="Proteomes" id="UP000184387">
    <property type="component" value="Unassembled WGS sequence"/>
</dbReference>
<evidence type="ECO:0000313" key="6">
    <source>
        <dbReference type="EMBL" id="SHJ96348.1"/>
    </source>
</evidence>
<dbReference type="GO" id="GO:0005737">
    <property type="term" value="C:cytoplasm"/>
    <property type="evidence" value="ECO:0007669"/>
    <property type="project" value="UniProtKB-SubCell"/>
</dbReference>
<sequence>MAPPKIVILTGAGISRESGLHTFRDADGIWARHRIEDVATPEAFARDPALVQGFYNARRAQLRDPSLRPNAAHEALAELEARWPADFLLVTQNVDDLHDRAGSKRLVHMHGELAKARCLHCAAVSHAPGDLTAETPCPACGRAGGMRPHVVWFGEMPLEMERIGAALEGCDLFVSIGTSGAVYPAAGFVREVRHRADTLELNLEPSEGSHLFDEARHGPATQLVPAFVREMLAKWG</sequence>
<comment type="caution">
    <text evidence="3">Lacks conserved residue(s) required for the propagation of feature annotation.</text>
</comment>
<dbReference type="GO" id="GO:0036055">
    <property type="term" value="F:protein-succinyllysine desuccinylase activity"/>
    <property type="evidence" value="ECO:0007669"/>
    <property type="project" value="UniProtKB-UniRule"/>
</dbReference>
<feature type="binding site" evidence="3 4">
    <location>
        <position position="137"/>
    </location>
    <ligand>
        <name>Zn(2+)</name>
        <dbReference type="ChEBI" id="CHEBI:29105"/>
    </ligand>
</feature>
<evidence type="ECO:0000256" key="3">
    <source>
        <dbReference type="HAMAP-Rule" id="MF_01121"/>
    </source>
</evidence>
<feature type="binding site" evidence="3">
    <location>
        <position position="55"/>
    </location>
    <ligand>
        <name>substrate</name>
    </ligand>
</feature>
<dbReference type="InterPro" id="IPR026591">
    <property type="entry name" value="Sirtuin_cat_small_dom_sf"/>
</dbReference>
<gene>
    <name evidence="3" type="primary">cobB</name>
    <name evidence="6" type="ORF">SAMN02745194_03836</name>
</gene>
<feature type="binding site" evidence="3">
    <location>
        <position position="220"/>
    </location>
    <ligand>
        <name>NAD(+)</name>
        <dbReference type="ChEBI" id="CHEBI:57540"/>
    </ligand>
</feature>